<dbReference type="InterPro" id="IPR000866">
    <property type="entry name" value="AhpC/TSA"/>
</dbReference>
<dbReference type="PROSITE" id="PS51352">
    <property type="entry name" value="THIOREDOXIN_2"/>
    <property type="match status" value="1"/>
</dbReference>
<keyword evidence="3" id="KW-1185">Reference proteome</keyword>
<dbReference type="Proteomes" id="UP000002028">
    <property type="component" value="Chromosome"/>
</dbReference>
<evidence type="ECO:0000313" key="2">
    <source>
        <dbReference type="EMBL" id="ADB36840.1"/>
    </source>
</evidence>
<organism evidence="2 3">
    <name type="scientific">Spirosoma linguale (strain ATCC 33905 / DSM 74 / LMG 10896 / Claus 1)</name>
    <dbReference type="NCBI Taxonomy" id="504472"/>
    <lineage>
        <taxon>Bacteria</taxon>
        <taxon>Pseudomonadati</taxon>
        <taxon>Bacteroidota</taxon>
        <taxon>Cytophagia</taxon>
        <taxon>Cytophagales</taxon>
        <taxon>Cytophagaceae</taxon>
        <taxon>Spirosoma</taxon>
    </lineage>
</organism>
<dbReference type="KEGG" id="sli:Slin_0777"/>
<dbReference type="GO" id="GO:0016209">
    <property type="term" value="F:antioxidant activity"/>
    <property type="evidence" value="ECO:0007669"/>
    <property type="project" value="InterPro"/>
</dbReference>
<dbReference type="PANTHER" id="PTHR42852:SF13">
    <property type="entry name" value="PROTEIN DIPZ"/>
    <property type="match status" value="1"/>
</dbReference>
<dbReference type="EMBL" id="CP001769">
    <property type="protein sequence ID" value="ADB36840.1"/>
    <property type="molecule type" value="Genomic_DNA"/>
</dbReference>
<name>D2QH74_SPILD</name>
<dbReference type="STRING" id="504472.Slin_0777"/>
<evidence type="ECO:0000313" key="3">
    <source>
        <dbReference type="Proteomes" id="UP000002028"/>
    </source>
</evidence>
<dbReference type="InterPro" id="IPR050553">
    <property type="entry name" value="Thioredoxin_ResA/DsbE_sf"/>
</dbReference>
<dbReference type="InterPro" id="IPR036249">
    <property type="entry name" value="Thioredoxin-like_sf"/>
</dbReference>
<reference evidence="2 3" key="1">
    <citation type="journal article" date="2010" name="Stand. Genomic Sci.">
        <title>Complete genome sequence of Spirosoma linguale type strain (1).</title>
        <authorList>
            <person name="Lail K."/>
            <person name="Sikorski J."/>
            <person name="Saunders E."/>
            <person name="Lapidus A."/>
            <person name="Glavina Del Rio T."/>
            <person name="Copeland A."/>
            <person name="Tice H."/>
            <person name="Cheng J.-F."/>
            <person name="Lucas S."/>
            <person name="Nolan M."/>
            <person name="Bruce D."/>
            <person name="Goodwin L."/>
            <person name="Pitluck S."/>
            <person name="Ivanova N."/>
            <person name="Mavromatis K."/>
            <person name="Ovchinnikova G."/>
            <person name="Pati A."/>
            <person name="Chen A."/>
            <person name="Palaniappan K."/>
            <person name="Land M."/>
            <person name="Hauser L."/>
            <person name="Chang Y.-J."/>
            <person name="Jeffries C.D."/>
            <person name="Chain P."/>
            <person name="Brettin T."/>
            <person name="Detter J.C."/>
            <person name="Schuetze A."/>
            <person name="Rohde M."/>
            <person name="Tindall B.J."/>
            <person name="Goeker M."/>
            <person name="Bristow J."/>
            <person name="Eisen J.A."/>
            <person name="Markowitz V."/>
            <person name="Hugenholtz P."/>
            <person name="Kyrpides N.C."/>
            <person name="Klenk H.-P."/>
            <person name="Chen F."/>
        </authorList>
    </citation>
    <scope>NUCLEOTIDE SEQUENCE [LARGE SCALE GENOMIC DNA]</scope>
    <source>
        <strain evidence="3">ATCC 33905 / DSM 74 / LMG 10896 / Claus 1</strain>
    </source>
</reference>
<gene>
    <name evidence="2" type="ordered locus">Slin_0777</name>
</gene>
<dbReference type="InterPro" id="IPR013766">
    <property type="entry name" value="Thioredoxin_domain"/>
</dbReference>
<dbReference type="SUPFAM" id="SSF52833">
    <property type="entry name" value="Thioredoxin-like"/>
    <property type="match status" value="1"/>
</dbReference>
<dbReference type="PANTHER" id="PTHR42852">
    <property type="entry name" value="THIOL:DISULFIDE INTERCHANGE PROTEIN DSBE"/>
    <property type="match status" value="1"/>
</dbReference>
<dbReference type="eggNOG" id="COG0526">
    <property type="taxonomic scope" value="Bacteria"/>
</dbReference>
<dbReference type="GO" id="GO:0016491">
    <property type="term" value="F:oxidoreductase activity"/>
    <property type="evidence" value="ECO:0007669"/>
    <property type="project" value="InterPro"/>
</dbReference>
<accession>D2QH74</accession>
<dbReference type="HOGENOM" id="CLU_1347831_0_0_10"/>
<dbReference type="Gene3D" id="3.40.30.10">
    <property type="entry name" value="Glutaredoxin"/>
    <property type="match status" value="1"/>
</dbReference>
<dbReference type="AlphaFoldDB" id="D2QH74"/>
<evidence type="ECO:0000259" key="1">
    <source>
        <dbReference type="PROSITE" id="PS51352"/>
    </source>
</evidence>
<proteinExistence type="predicted"/>
<dbReference type="CDD" id="cd02966">
    <property type="entry name" value="TlpA_like_family"/>
    <property type="match status" value="1"/>
</dbReference>
<sequence>MRITLFYQLLLGLLLALSTIENLALGQQKKPTIVFVDPNISIQKWIGKKMPIFRLQDKQGNVYDNKSILGKVTVFNLWSIHCHPCIVEFPMLNGLVGKYSKDNIIFLAPAPESSEQINNAISVDSFNYTVLPDAQSFFDIMGLVGYPYHILVDRNGFIRYIHMGIKNRKSGKEIAITELPQVIEHELNEKEAEQK</sequence>
<dbReference type="Pfam" id="PF00578">
    <property type="entry name" value="AhpC-TSA"/>
    <property type="match status" value="1"/>
</dbReference>
<protein>
    <submittedName>
        <fullName evidence="2">Alkyl hydroperoxide reductase/ Thiol specific antioxidant/ Mal allergen</fullName>
    </submittedName>
</protein>
<feature type="domain" description="Thioredoxin" evidence="1">
    <location>
        <begin position="44"/>
        <end position="184"/>
    </location>
</feature>
<dbReference type="RefSeq" id="WP_012925392.1">
    <property type="nucleotide sequence ID" value="NC_013730.1"/>
</dbReference>